<reference evidence="4" key="1">
    <citation type="submission" date="2024-04" db="EMBL/GenBank/DDBJ databases">
        <authorList>
            <consortium name="Molecular Ecology Group"/>
        </authorList>
    </citation>
    <scope>NUCLEOTIDE SEQUENCE</scope>
</reference>
<keyword evidence="1" id="KW-1015">Disulfide bond</keyword>
<dbReference type="EMBL" id="OZ034827">
    <property type="protein sequence ID" value="CAL1682668.1"/>
    <property type="molecule type" value="Genomic_DNA"/>
</dbReference>
<feature type="domain" description="Ig-like" evidence="3">
    <location>
        <begin position="146"/>
        <end position="251"/>
    </location>
</feature>
<dbReference type="InterPro" id="IPR013783">
    <property type="entry name" value="Ig-like_fold"/>
</dbReference>
<dbReference type="InterPro" id="IPR007110">
    <property type="entry name" value="Ig-like_dom"/>
</dbReference>
<sequence length="288" mass="32343">MQQRPAADHWRKILLVYILQLFPYTTLAEHMKVQLIAPQYITHGGVATLFCNHTVSDDLLHKIEFMKGEKRIFQYIKERNPPYIETLHIDGAKLEYSKNGTTIKLHDVRFEASGSYTCEVTMTTPIYSASSDPVEMKVISPQSANPKITFEKSMYVVGESLEANCTSSAAHPVPYITWFINGKEVDITLVNHYPHTHHKNSLMSATARLKVEVSALHVGENGLLEISCRATIPAFPMQHEQFADIRKKAVSVQIIPAPDVTSSAAILVRELTLSTILCILNAMHEFIP</sequence>
<evidence type="ECO:0000259" key="3">
    <source>
        <dbReference type="PROSITE" id="PS50835"/>
    </source>
</evidence>
<dbReference type="AlphaFoldDB" id="A0AAV2NS03"/>
<dbReference type="PANTHER" id="PTHR21261:SF3">
    <property type="entry name" value="BEATEN PATH VII"/>
    <property type="match status" value="1"/>
</dbReference>
<dbReference type="InterPro" id="IPR036179">
    <property type="entry name" value="Ig-like_dom_sf"/>
</dbReference>
<name>A0AAV2NS03_9HYME</name>
<evidence type="ECO:0000313" key="5">
    <source>
        <dbReference type="Proteomes" id="UP001497644"/>
    </source>
</evidence>
<feature type="domain" description="Ig-like" evidence="3">
    <location>
        <begin position="23"/>
        <end position="140"/>
    </location>
</feature>
<dbReference type="SUPFAM" id="SSF48726">
    <property type="entry name" value="Immunoglobulin"/>
    <property type="match status" value="2"/>
</dbReference>
<dbReference type="Gene3D" id="2.60.40.10">
    <property type="entry name" value="Immunoglobulins"/>
    <property type="match status" value="2"/>
</dbReference>
<evidence type="ECO:0000256" key="1">
    <source>
        <dbReference type="ARBA" id="ARBA00023157"/>
    </source>
</evidence>
<keyword evidence="5" id="KW-1185">Reference proteome</keyword>
<gene>
    <name evidence="4" type="ORF">LPLAT_LOCUS8559</name>
</gene>
<proteinExistence type="predicted"/>
<feature type="signal peptide" evidence="2">
    <location>
        <begin position="1"/>
        <end position="28"/>
    </location>
</feature>
<protein>
    <recommendedName>
        <fullName evidence="3">Ig-like domain-containing protein</fullName>
    </recommendedName>
</protein>
<organism evidence="4 5">
    <name type="scientific">Lasius platythorax</name>
    <dbReference type="NCBI Taxonomy" id="488582"/>
    <lineage>
        <taxon>Eukaryota</taxon>
        <taxon>Metazoa</taxon>
        <taxon>Ecdysozoa</taxon>
        <taxon>Arthropoda</taxon>
        <taxon>Hexapoda</taxon>
        <taxon>Insecta</taxon>
        <taxon>Pterygota</taxon>
        <taxon>Neoptera</taxon>
        <taxon>Endopterygota</taxon>
        <taxon>Hymenoptera</taxon>
        <taxon>Apocrita</taxon>
        <taxon>Aculeata</taxon>
        <taxon>Formicoidea</taxon>
        <taxon>Formicidae</taxon>
        <taxon>Formicinae</taxon>
        <taxon>Lasius</taxon>
        <taxon>Lasius</taxon>
    </lineage>
</organism>
<dbReference type="PROSITE" id="PS50835">
    <property type="entry name" value="IG_LIKE"/>
    <property type="match status" value="2"/>
</dbReference>
<evidence type="ECO:0000313" key="4">
    <source>
        <dbReference type="EMBL" id="CAL1682668.1"/>
    </source>
</evidence>
<dbReference type="PANTHER" id="PTHR21261">
    <property type="entry name" value="BEAT PROTEIN"/>
    <property type="match status" value="1"/>
</dbReference>
<evidence type="ECO:0000256" key="2">
    <source>
        <dbReference type="SAM" id="SignalP"/>
    </source>
</evidence>
<keyword evidence="2" id="KW-0732">Signal</keyword>
<accession>A0AAV2NS03</accession>
<dbReference type="Proteomes" id="UP001497644">
    <property type="component" value="Chromosome 4"/>
</dbReference>
<feature type="chain" id="PRO_5043864429" description="Ig-like domain-containing protein" evidence="2">
    <location>
        <begin position="29"/>
        <end position="288"/>
    </location>
</feature>
<dbReference type="InterPro" id="IPR013162">
    <property type="entry name" value="CD80_C2-set"/>
</dbReference>
<dbReference type="Pfam" id="PF08205">
    <property type="entry name" value="C2-set_2"/>
    <property type="match status" value="1"/>
</dbReference>